<feature type="transmembrane region" description="Helical" evidence="1">
    <location>
        <begin position="37"/>
        <end position="57"/>
    </location>
</feature>
<proteinExistence type="predicted"/>
<comment type="caution">
    <text evidence="2">The sequence shown here is derived from an EMBL/GenBank/DDBJ whole genome shotgun (WGS) entry which is preliminary data.</text>
</comment>
<keyword evidence="1" id="KW-0472">Membrane</keyword>
<accession>A0A8J2V9P8</accession>
<gene>
    <name evidence="2" type="ORF">GCM10011312_16940</name>
</gene>
<organism evidence="2 3">
    <name type="scientific">Planktosalinus lacus</name>
    <dbReference type="NCBI Taxonomy" id="1526573"/>
    <lineage>
        <taxon>Bacteria</taxon>
        <taxon>Pseudomonadati</taxon>
        <taxon>Bacteroidota</taxon>
        <taxon>Flavobacteriia</taxon>
        <taxon>Flavobacteriales</taxon>
        <taxon>Flavobacteriaceae</taxon>
        <taxon>Planktosalinus</taxon>
    </lineage>
</organism>
<evidence type="ECO:0000313" key="2">
    <source>
        <dbReference type="EMBL" id="GGD93797.1"/>
    </source>
</evidence>
<evidence type="ECO:0000256" key="1">
    <source>
        <dbReference type="SAM" id="Phobius"/>
    </source>
</evidence>
<name>A0A8J2V9P8_9FLAO</name>
<keyword evidence="3" id="KW-1185">Reference proteome</keyword>
<dbReference type="Proteomes" id="UP000652231">
    <property type="component" value="Unassembled WGS sequence"/>
</dbReference>
<sequence length="60" mass="6920">MKSIQIEIKWALMFTVVGLLWMVLETLAELHDTYIDYQIYLIKLFVISAIVMMLLAASGK</sequence>
<dbReference type="AlphaFoldDB" id="A0A8J2V9P8"/>
<keyword evidence="1" id="KW-1133">Transmembrane helix</keyword>
<keyword evidence="1" id="KW-0812">Transmembrane</keyword>
<protein>
    <submittedName>
        <fullName evidence="2">Uncharacterized protein</fullName>
    </submittedName>
</protein>
<reference evidence="2" key="2">
    <citation type="submission" date="2020-09" db="EMBL/GenBank/DDBJ databases">
        <authorList>
            <person name="Sun Q."/>
            <person name="Zhou Y."/>
        </authorList>
    </citation>
    <scope>NUCLEOTIDE SEQUENCE</scope>
    <source>
        <strain evidence="2">CGMCC 1.12924</strain>
    </source>
</reference>
<evidence type="ECO:0000313" key="3">
    <source>
        <dbReference type="Proteomes" id="UP000652231"/>
    </source>
</evidence>
<feature type="transmembrane region" description="Helical" evidence="1">
    <location>
        <begin position="12"/>
        <end position="31"/>
    </location>
</feature>
<reference evidence="2" key="1">
    <citation type="journal article" date="2014" name="Int. J. Syst. Evol. Microbiol.">
        <title>Complete genome sequence of Corynebacterium casei LMG S-19264T (=DSM 44701T), isolated from a smear-ripened cheese.</title>
        <authorList>
            <consortium name="US DOE Joint Genome Institute (JGI-PGF)"/>
            <person name="Walter F."/>
            <person name="Albersmeier A."/>
            <person name="Kalinowski J."/>
            <person name="Ruckert C."/>
        </authorList>
    </citation>
    <scope>NUCLEOTIDE SEQUENCE</scope>
    <source>
        <strain evidence="2">CGMCC 1.12924</strain>
    </source>
</reference>
<dbReference type="EMBL" id="BMGK01000006">
    <property type="protein sequence ID" value="GGD93797.1"/>
    <property type="molecule type" value="Genomic_DNA"/>
</dbReference>